<sequence>MKERSTAARAAMPAALLVETELEGLEGVKLLSPGGARRGSPSSLPSSSRAPRAPTGSARPARAWRATCARPRRRSRPISPTESPLPSLLSRGRAAKLQIENEAKKQTAERAGTKQAERLRRLNDGLNEKASLALEKPQGGAGREQPEGQETQRGHRGKAEEVPGGRRASPRRAEGQARPQDGLQGQRQGVLRRPWHNWRPCLSNE</sequence>
<dbReference type="Proteomes" id="UP001189429">
    <property type="component" value="Unassembled WGS sequence"/>
</dbReference>
<feature type="compositionally biased region" description="Basic and acidic residues" evidence="1">
    <location>
        <begin position="144"/>
        <end position="164"/>
    </location>
</feature>
<accession>A0ABN9VR48</accession>
<dbReference type="EMBL" id="CAUYUJ010017568">
    <property type="protein sequence ID" value="CAK0875863.1"/>
    <property type="molecule type" value="Genomic_DNA"/>
</dbReference>
<evidence type="ECO:0000313" key="2">
    <source>
        <dbReference type="EMBL" id="CAK0875863.1"/>
    </source>
</evidence>
<feature type="region of interest" description="Disordered" evidence="1">
    <location>
        <begin position="29"/>
        <end position="205"/>
    </location>
</feature>
<keyword evidence="3" id="KW-1185">Reference proteome</keyword>
<reference evidence="2" key="1">
    <citation type="submission" date="2023-10" db="EMBL/GenBank/DDBJ databases">
        <authorList>
            <person name="Chen Y."/>
            <person name="Shah S."/>
            <person name="Dougan E. K."/>
            <person name="Thang M."/>
            <person name="Chan C."/>
        </authorList>
    </citation>
    <scope>NUCLEOTIDE SEQUENCE [LARGE SCALE GENOMIC DNA]</scope>
</reference>
<organism evidence="2 3">
    <name type="scientific">Prorocentrum cordatum</name>
    <dbReference type="NCBI Taxonomy" id="2364126"/>
    <lineage>
        <taxon>Eukaryota</taxon>
        <taxon>Sar</taxon>
        <taxon>Alveolata</taxon>
        <taxon>Dinophyceae</taxon>
        <taxon>Prorocentrales</taxon>
        <taxon>Prorocentraceae</taxon>
        <taxon>Prorocentrum</taxon>
    </lineage>
</organism>
<feature type="compositionally biased region" description="Basic and acidic residues" evidence="1">
    <location>
        <begin position="99"/>
        <end position="127"/>
    </location>
</feature>
<feature type="compositionally biased region" description="Low complexity" evidence="1">
    <location>
        <begin position="29"/>
        <end position="69"/>
    </location>
</feature>
<name>A0ABN9VR48_9DINO</name>
<proteinExistence type="predicted"/>
<feature type="compositionally biased region" description="Low complexity" evidence="1">
    <location>
        <begin position="77"/>
        <end position="90"/>
    </location>
</feature>
<protein>
    <submittedName>
        <fullName evidence="2">Uncharacterized protein</fullName>
    </submittedName>
</protein>
<evidence type="ECO:0000256" key="1">
    <source>
        <dbReference type="SAM" id="MobiDB-lite"/>
    </source>
</evidence>
<evidence type="ECO:0000313" key="3">
    <source>
        <dbReference type="Proteomes" id="UP001189429"/>
    </source>
</evidence>
<comment type="caution">
    <text evidence="2">The sequence shown here is derived from an EMBL/GenBank/DDBJ whole genome shotgun (WGS) entry which is preliminary data.</text>
</comment>
<gene>
    <name evidence="2" type="ORF">PCOR1329_LOCUS60427</name>
</gene>